<dbReference type="FunFam" id="3.90.640.10:FF:000010">
    <property type="entry name" value="heat shock 70 kDa protein 14"/>
    <property type="match status" value="1"/>
</dbReference>
<dbReference type="GO" id="GO:0002181">
    <property type="term" value="P:cytoplasmic translation"/>
    <property type="evidence" value="ECO:0007669"/>
    <property type="project" value="EnsemblFungi"/>
</dbReference>
<dbReference type="Gene3D" id="3.30.30.30">
    <property type="match status" value="1"/>
</dbReference>
<dbReference type="VEuPathDB" id="FungiDB:PNEG_00851"/>
<dbReference type="GO" id="GO:0051083">
    <property type="term" value="P:'de novo' cotranslational protein folding"/>
    <property type="evidence" value="ECO:0007669"/>
    <property type="project" value="EnsemblFungi"/>
</dbReference>
<comment type="similarity">
    <text evidence="1">Belongs to the heat shock protein 70 family.</text>
</comment>
<dbReference type="GO" id="GO:0101031">
    <property type="term" value="C:protein folding chaperone complex"/>
    <property type="evidence" value="ECO:0007669"/>
    <property type="project" value="EnsemblFungi"/>
</dbReference>
<dbReference type="eggNOG" id="KOG0101">
    <property type="taxonomic scope" value="Eukaryota"/>
</dbReference>
<dbReference type="PANTHER" id="PTHR45639:SF32">
    <property type="entry name" value="HEAT SHOCK PROTEIN PDR13"/>
    <property type="match status" value="1"/>
</dbReference>
<dbReference type="GO" id="GO:0051082">
    <property type="term" value="F:unfolded protein binding"/>
    <property type="evidence" value="ECO:0007669"/>
    <property type="project" value="EnsemblFungi"/>
</dbReference>
<dbReference type="GO" id="GO:0006450">
    <property type="term" value="P:regulation of translational fidelity"/>
    <property type="evidence" value="ECO:0007669"/>
    <property type="project" value="EnsemblFungi"/>
</dbReference>
<dbReference type="Proteomes" id="UP000011958">
    <property type="component" value="Unassembled WGS sequence"/>
</dbReference>
<keyword evidence="5" id="KW-1185">Reference proteome</keyword>
<dbReference type="PRINTS" id="PR00301">
    <property type="entry name" value="HEATSHOCK70"/>
</dbReference>
<dbReference type="OrthoDB" id="29851at2759"/>
<protein>
    <submittedName>
        <fullName evidence="4">Uncharacterized protein</fullName>
    </submittedName>
</protein>
<sequence length="560" mass="62603">MNTCNEKAKPVIICIRMGNANSSISYTNENGKIIIITNEEGERQIPTALSYLSGEEYHGMQAKFQLIRNSKNTIIHYKKFLGKKIDSVDLFENCCSAQPSILNNQLVYTITSVSDQGEFNEQIITLDEAIVSHLKYLKKCAMEYIGKPIMDAVFTIPTDFSSTQIEILEKCAKKAGLNILQFIKESIAEVLAYSEEAEYLEPIDKIVVVADFGEIRSDATVIAFRNGIYTILATQSNEKLGGWFLDNCLVDYFIKEFQKKYNLDPSEDAKAMAKLRVECEATKKSLSSNTFSTISIECMFNGYDFFSNINRIRFEILGKHIFNEMVLLIKNVIKKAQLEDFDIDELILAGGTSHIPKISNMFSSIFPEKTLIRSQSLHTSKLNPSDIECYGAAIQASLISSFTKSEIDNLMHPGITSTPHLLNPIGVVIKSDDEMRFIPIIQSYTPVPVQKSIILDRPPDLDDFHIIICEGIGHIDLKNTKISQTSASDSDNSSIQETLRILLPSQKIAECILQNITSDAKVKLTIQVDSNLKTTITAMPLPPARGSLVKGEILANQKYI</sequence>
<dbReference type="PANTHER" id="PTHR45639">
    <property type="entry name" value="HSC70CB, ISOFORM G-RELATED"/>
    <property type="match status" value="1"/>
</dbReference>
<accession>M7PA10</accession>
<dbReference type="GO" id="GO:0005829">
    <property type="term" value="C:cytosol"/>
    <property type="evidence" value="ECO:0007669"/>
    <property type="project" value="TreeGrafter"/>
</dbReference>
<evidence type="ECO:0000313" key="4">
    <source>
        <dbReference type="EMBL" id="EMR10700.1"/>
    </source>
</evidence>
<evidence type="ECO:0000256" key="1">
    <source>
        <dbReference type="ARBA" id="ARBA00007381"/>
    </source>
</evidence>
<dbReference type="GO" id="GO:0140662">
    <property type="term" value="F:ATP-dependent protein folding chaperone"/>
    <property type="evidence" value="ECO:0007669"/>
    <property type="project" value="InterPro"/>
</dbReference>
<name>M7PA10_PNEMU</name>
<dbReference type="InterPro" id="IPR043129">
    <property type="entry name" value="ATPase_NBD"/>
</dbReference>
<proteinExistence type="inferred from homology"/>
<keyword evidence="2" id="KW-0547">Nucleotide-binding</keyword>
<dbReference type="RefSeq" id="XP_007872760.1">
    <property type="nucleotide sequence ID" value="XM_007874569.1"/>
</dbReference>
<dbReference type="EMBL" id="AFWA02000003">
    <property type="protein sequence ID" value="EMR10700.1"/>
    <property type="molecule type" value="Genomic_DNA"/>
</dbReference>
<dbReference type="InterPro" id="IPR013126">
    <property type="entry name" value="Hsp_70_fam"/>
</dbReference>
<reference evidence="5" key="1">
    <citation type="journal article" date="2016" name="Nat. Commun.">
        <title>Genome analysis of three Pneumocystis species reveals adaptation mechanisms to life exclusively in mammalian hosts.</title>
        <authorList>
            <person name="Ma L."/>
            <person name="Chen Z."/>
            <person name="Huang D.W."/>
            <person name="Kutty G."/>
            <person name="Ishihara M."/>
            <person name="Wang H."/>
            <person name="Abouelleil A."/>
            <person name="Bishop L."/>
            <person name="Davey E."/>
            <person name="Deng R."/>
            <person name="Deng X."/>
            <person name="Fan L."/>
            <person name="Fantoni G."/>
            <person name="Fitzgerald M."/>
            <person name="Gogineni E."/>
            <person name="Goldberg J.M."/>
            <person name="Handley G."/>
            <person name="Hu X."/>
            <person name="Huber C."/>
            <person name="Jiao X."/>
            <person name="Jones K."/>
            <person name="Levin J.Z."/>
            <person name="Liu Y."/>
            <person name="Macdonald P."/>
            <person name="Melnikov A."/>
            <person name="Raley C."/>
            <person name="Sassi M."/>
            <person name="Sherman B.T."/>
            <person name="Song X."/>
            <person name="Sykes S."/>
            <person name="Tran B."/>
            <person name="Walsh L."/>
            <person name="Xia Y."/>
            <person name="Yang J."/>
            <person name="Young S."/>
            <person name="Zeng Q."/>
            <person name="Zheng X."/>
            <person name="Stephens R."/>
            <person name="Nusbaum C."/>
            <person name="Birren B.W."/>
            <person name="Azadi P."/>
            <person name="Lempicki R.A."/>
            <person name="Cuomo C.A."/>
            <person name="Kovacs J.A."/>
        </authorList>
    </citation>
    <scope>NUCLEOTIDE SEQUENCE [LARGE SCALE GENOMIC DNA]</scope>
    <source>
        <strain evidence="5">B123</strain>
    </source>
</reference>
<evidence type="ECO:0000256" key="2">
    <source>
        <dbReference type="ARBA" id="ARBA00022741"/>
    </source>
</evidence>
<dbReference type="Pfam" id="PF00012">
    <property type="entry name" value="HSP70"/>
    <property type="match status" value="1"/>
</dbReference>
<dbReference type="AlphaFoldDB" id="M7PA10"/>
<gene>
    <name evidence="4" type="ORF">PNEG_00851</name>
</gene>
<dbReference type="Gene3D" id="3.30.420.40">
    <property type="match status" value="2"/>
</dbReference>
<comment type="caution">
    <text evidence="4">The sequence shown here is derived from an EMBL/GenBank/DDBJ whole genome shotgun (WGS) entry which is preliminary data.</text>
</comment>
<dbReference type="STRING" id="1069680.M7PA10"/>
<dbReference type="SUPFAM" id="SSF53067">
    <property type="entry name" value="Actin-like ATPase domain"/>
    <property type="match status" value="2"/>
</dbReference>
<keyword evidence="3" id="KW-0067">ATP-binding</keyword>
<evidence type="ECO:0000313" key="5">
    <source>
        <dbReference type="Proteomes" id="UP000011958"/>
    </source>
</evidence>
<dbReference type="GeneID" id="19894549"/>
<evidence type="ECO:0000256" key="3">
    <source>
        <dbReference type="ARBA" id="ARBA00022840"/>
    </source>
</evidence>
<dbReference type="HOGENOM" id="CLU_005965_0_3_1"/>
<organism evidence="4 5">
    <name type="scientific">Pneumocystis murina (strain B123)</name>
    <name type="common">Mouse pneumocystis pneumonia agent</name>
    <name type="synonym">Pneumocystis carinii f. sp. muris</name>
    <dbReference type="NCBI Taxonomy" id="1069680"/>
    <lineage>
        <taxon>Eukaryota</taxon>
        <taxon>Fungi</taxon>
        <taxon>Dikarya</taxon>
        <taxon>Ascomycota</taxon>
        <taxon>Taphrinomycotina</taxon>
        <taxon>Pneumocystomycetes</taxon>
        <taxon>Pneumocystaceae</taxon>
        <taxon>Pneumocystis</taxon>
    </lineage>
</organism>
<dbReference type="GO" id="GO:0005634">
    <property type="term" value="C:nucleus"/>
    <property type="evidence" value="ECO:0007669"/>
    <property type="project" value="TreeGrafter"/>
</dbReference>
<dbReference type="GO" id="GO:0006452">
    <property type="term" value="P:translational frameshifting"/>
    <property type="evidence" value="ECO:0007669"/>
    <property type="project" value="EnsemblFungi"/>
</dbReference>
<dbReference type="GO" id="GO:0005524">
    <property type="term" value="F:ATP binding"/>
    <property type="evidence" value="ECO:0007669"/>
    <property type="project" value="UniProtKB-KW"/>
</dbReference>
<dbReference type="GO" id="GO:0006364">
    <property type="term" value="P:rRNA processing"/>
    <property type="evidence" value="ECO:0007669"/>
    <property type="project" value="EnsemblFungi"/>
</dbReference>
<dbReference type="Gene3D" id="3.90.640.10">
    <property type="entry name" value="Actin, Chain A, domain 4"/>
    <property type="match status" value="1"/>
</dbReference>
<dbReference type="OMA" id="NAHNTIT"/>